<proteinExistence type="predicted"/>
<keyword evidence="4" id="KW-1015">Disulfide bond</keyword>
<dbReference type="AlphaFoldDB" id="A0A8J9YLX4"/>
<evidence type="ECO:0000313" key="9">
    <source>
        <dbReference type="Proteomes" id="UP000838412"/>
    </source>
</evidence>
<evidence type="ECO:0000256" key="3">
    <source>
        <dbReference type="ARBA" id="ARBA00022737"/>
    </source>
</evidence>
<dbReference type="PROSITE" id="PS50026">
    <property type="entry name" value="EGF_3"/>
    <property type="match status" value="2"/>
</dbReference>
<dbReference type="InterPro" id="IPR009030">
    <property type="entry name" value="Growth_fac_rcpt_cys_sf"/>
</dbReference>
<dbReference type="Proteomes" id="UP000838412">
    <property type="component" value="Chromosome 10"/>
</dbReference>
<dbReference type="SMART" id="SM00181">
    <property type="entry name" value="EGF"/>
    <property type="match status" value="2"/>
</dbReference>
<evidence type="ECO:0000313" key="8">
    <source>
        <dbReference type="EMBL" id="CAH1238872.1"/>
    </source>
</evidence>
<dbReference type="InterPro" id="IPR000742">
    <property type="entry name" value="EGF"/>
</dbReference>
<feature type="domain" description="EGF-like" evidence="7">
    <location>
        <begin position="278"/>
        <end position="317"/>
    </location>
</feature>
<dbReference type="GO" id="GO:0005509">
    <property type="term" value="F:calcium ion binding"/>
    <property type="evidence" value="ECO:0007669"/>
    <property type="project" value="InterPro"/>
</dbReference>
<evidence type="ECO:0000256" key="6">
    <source>
        <dbReference type="SAM" id="MobiDB-lite"/>
    </source>
</evidence>
<evidence type="ECO:0000256" key="2">
    <source>
        <dbReference type="ARBA" id="ARBA00022729"/>
    </source>
</evidence>
<dbReference type="PROSITE" id="PS01187">
    <property type="entry name" value="EGF_CA"/>
    <property type="match status" value="1"/>
</dbReference>
<dbReference type="EMBL" id="OV696695">
    <property type="protein sequence ID" value="CAH1238872.1"/>
    <property type="molecule type" value="Genomic_DNA"/>
</dbReference>
<gene>
    <name evidence="8" type="primary">SCUBE3</name>
    <name evidence="8" type="ORF">BLAG_LOCUS3309</name>
</gene>
<name>A0A8J9YLX4_BRALA</name>
<organism evidence="8 9">
    <name type="scientific">Branchiostoma lanceolatum</name>
    <name type="common">Common lancelet</name>
    <name type="synonym">Amphioxus lanceolatum</name>
    <dbReference type="NCBI Taxonomy" id="7740"/>
    <lineage>
        <taxon>Eukaryota</taxon>
        <taxon>Metazoa</taxon>
        <taxon>Chordata</taxon>
        <taxon>Cephalochordata</taxon>
        <taxon>Leptocardii</taxon>
        <taxon>Amphioxiformes</taxon>
        <taxon>Branchiostomatidae</taxon>
        <taxon>Branchiostoma</taxon>
    </lineage>
</organism>
<reference evidence="8" key="1">
    <citation type="submission" date="2022-01" db="EMBL/GenBank/DDBJ databases">
        <authorList>
            <person name="Braso-Vives M."/>
        </authorList>
    </citation>
    <scope>NUCLEOTIDE SEQUENCE</scope>
</reference>
<keyword evidence="9" id="KW-1185">Reference proteome</keyword>
<dbReference type="Gene3D" id="2.10.25.10">
    <property type="entry name" value="Laminin"/>
    <property type="match status" value="3"/>
</dbReference>
<comment type="caution">
    <text evidence="5">Lacks conserved residue(s) required for the propagation of feature annotation.</text>
</comment>
<accession>A0A8J9YLX4</accession>
<dbReference type="InterPro" id="IPR001881">
    <property type="entry name" value="EGF-like_Ca-bd_dom"/>
</dbReference>
<evidence type="ECO:0000259" key="7">
    <source>
        <dbReference type="PROSITE" id="PS50026"/>
    </source>
</evidence>
<evidence type="ECO:0000256" key="4">
    <source>
        <dbReference type="ARBA" id="ARBA00023157"/>
    </source>
</evidence>
<dbReference type="OrthoDB" id="49520at2759"/>
<dbReference type="InterPro" id="IPR000152">
    <property type="entry name" value="EGF-type_Asp/Asn_hydroxyl_site"/>
</dbReference>
<keyword evidence="2" id="KW-0732">Signal</keyword>
<dbReference type="FunFam" id="2.10.25.10:FF:000240">
    <property type="entry name" value="Vitamin K-dependent protein S"/>
    <property type="match status" value="2"/>
</dbReference>
<evidence type="ECO:0000256" key="1">
    <source>
        <dbReference type="ARBA" id="ARBA00022536"/>
    </source>
</evidence>
<dbReference type="SUPFAM" id="SSF57184">
    <property type="entry name" value="Growth factor receptor domain"/>
    <property type="match status" value="1"/>
</dbReference>
<dbReference type="PROSITE" id="PS00010">
    <property type="entry name" value="ASX_HYDROXYL"/>
    <property type="match status" value="2"/>
</dbReference>
<feature type="domain" description="EGF-like" evidence="7">
    <location>
        <begin position="238"/>
        <end position="277"/>
    </location>
</feature>
<feature type="compositionally biased region" description="Low complexity" evidence="6">
    <location>
        <begin position="34"/>
        <end position="64"/>
    </location>
</feature>
<protein>
    <submittedName>
        <fullName evidence="8">SCUBE3 protein</fullName>
    </submittedName>
</protein>
<dbReference type="InterPro" id="IPR018097">
    <property type="entry name" value="EGF_Ca-bd_CS"/>
</dbReference>
<dbReference type="PROSITE" id="PS01186">
    <property type="entry name" value="EGF_2"/>
    <property type="match status" value="2"/>
</dbReference>
<evidence type="ECO:0000256" key="5">
    <source>
        <dbReference type="PROSITE-ProRule" id="PRU00076"/>
    </source>
</evidence>
<dbReference type="Pfam" id="PF14670">
    <property type="entry name" value="FXa_inhibition"/>
    <property type="match status" value="2"/>
</dbReference>
<keyword evidence="3" id="KW-0677">Repeat</keyword>
<dbReference type="InterPro" id="IPR050751">
    <property type="entry name" value="ECM_structural_protein"/>
</dbReference>
<feature type="region of interest" description="Disordered" evidence="6">
    <location>
        <begin position="1"/>
        <end position="64"/>
    </location>
</feature>
<keyword evidence="1 5" id="KW-0245">EGF-like domain</keyword>
<dbReference type="CDD" id="cd00054">
    <property type="entry name" value="EGF_CA"/>
    <property type="match status" value="3"/>
</dbReference>
<dbReference type="PANTHER" id="PTHR24034">
    <property type="entry name" value="EGF-LIKE DOMAIN-CONTAINING PROTEIN"/>
    <property type="match status" value="1"/>
</dbReference>
<dbReference type="SMART" id="SM00179">
    <property type="entry name" value="EGF_CA"/>
    <property type="match status" value="3"/>
</dbReference>
<dbReference type="PANTHER" id="PTHR24034:SF209">
    <property type="entry name" value="EGF-LIKE DOMAIN-CONTAINING PROTEIN"/>
    <property type="match status" value="1"/>
</dbReference>
<sequence length="343" mass="36501">MASPGGNSRSRRPNKRPNSPAAATVGGKRRRPGTPSAAAAAPPEAPEAAAVSQSPAAATSAPEATPDKQFVFKDQNFVHSGKGGVSAGKKTKTWKNLKQILAMERILPWKPDDPTFFTSCRALLVAVKPMIKSMHAAIALTLVALLVGWAQGNEVCLARMCPDGIPEGASQFVDDDNCIEITCIDAQGPIMTRIDHANGCPFSYGCLTYARIPGQCCPYCEYWHSPPVDPEGIVVQDDVNECSSNNGGCDHYCDDTVGSYYCSCRPGYQLAGSSRCVDINECFTDNGGCDHICVNTAGSYRCTCRVGYHLSGSKNCFDIDECCSNNGGCSHNCVNTAGSYHCT</sequence>